<dbReference type="AlphaFoldDB" id="A0AAV6XN71"/>
<feature type="compositionally biased region" description="Polar residues" evidence="1">
    <location>
        <begin position="518"/>
        <end position="538"/>
    </location>
</feature>
<feature type="compositionally biased region" description="Polar residues" evidence="1">
    <location>
        <begin position="42"/>
        <end position="55"/>
    </location>
</feature>
<evidence type="ECO:0000259" key="2">
    <source>
        <dbReference type="SMART" id="SM00717"/>
    </source>
</evidence>
<feature type="compositionally biased region" description="Polar residues" evidence="1">
    <location>
        <begin position="123"/>
        <end position="134"/>
    </location>
</feature>
<dbReference type="GO" id="GO:0070898">
    <property type="term" value="P:RNA polymerase III preinitiation complex assembly"/>
    <property type="evidence" value="ECO:0007669"/>
    <property type="project" value="TreeGrafter"/>
</dbReference>
<evidence type="ECO:0000256" key="1">
    <source>
        <dbReference type="SAM" id="MobiDB-lite"/>
    </source>
</evidence>
<dbReference type="PANTHER" id="PTHR22929:SF0">
    <property type="entry name" value="TRANSCRIPTION FACTOR TFIIIB COMPONENT B'' HOMOLOG"/>
    <property type="match status" value="1"/>
</dbReference>
<dbReference type="InterPro" id="IPR009057">
    <property type="entry name" value="Homeodomain-like_sf"/>
</dbReference>
<feature type="compositionally biased region" description="Basic and acidic residues" evidence="1">
    <location>
        <begin position="435"/>
        <end position="462"/>
    </location>
</feature>
<keyword evidence="4" id="KW-1185">Reference proteome</keyword>
<dbReference type="Proteomes" id="UP000826271">
    <property type="component" value="Unassembled WGS sequence"/>
</dbReference>
<sequence>MGIDLDPLDDIFADEAVKNARPVGKFQPKAKFRPSKKDLAATSVSSTQAVQTIDTAKSELSEPVRTTKPSEHSSDVVPNDNGGGHASIEKSGGENAEIFIGSEALDDCLPHPTTDMGTVRPSEATSLNASSNPENAEGGLASPEQSADLDPLTAGDPIISISDGYGHLDNRGLGGEEMDVIDSIGISELTAKSGQRTGKFKPKPKIQLQEDICEGRESVSYSLGSQSVPPKNKFTEKDSIHIQHNEVLDISDLGLTHSLPTKETSELPLNEESANLMEMTQLDSGIHLESVPEIPAKLWEGRGCDGWVGSGAGLGQGVRLGSGWPLTMDTEACRSSRRAKAGPSVSHTASDPSIHQQKASASSHENETGRSLRPRKGKANLCELVDEPEDEVLASGDSYEEYPTGSALEDENSNNEEFQVESESKTKKVKRKSKKADDDKEKPAKKQKKAKEASDQDADAKLKKFSHSTRRRRVDKVLLETPEDEIDYQKVPLRDLILLAEHKERQTKKEEAAAGAPATTQSKVNRSDPYNQDENLASEQDREYNDGETPMVEDSTIYFNYQTYMDKTPIARWSKQDTEVFYEAIRQFGTDLSMIQQLFPGRTRRQVKLKYKKEERQHPLRLREALTNRTKDHSHFQTVIERLQKMAAEEKQNAEKDSDLTGNEEDEEGTSHADDDEESKDERVEEVENEDVANDTVEVGSPSKSDEVEDDLFIWSHYKSDA</sequence>
<feature type="compositionally biased region" description="Acidic residues" evidence="1">
    <location>
        <begin position="408"/>
        <end position="420"/>
    </location>
</feature>
<dbReference type="SMART" id="SM00717">
    <property type="entry name" value="SANT"/>
    <property type="match status" value="1"/>
</dbReference>
<dbReference type="PANTHER" id="PTHR22929">
    <property type="entry name" value="RNA POLYMERASE III TRANSCRIPTION INITIATION FACTOR B"/>
    <property type="match status" value="1"/>
</dbReference>
<name>A0AAV6XN71_9LAMI</name>
<evidence type="ECO:0000313" key="4">
    <source>
        <dbReference type="Proteomes" id="UP000826271"/>
    </source>
</evidence>
<organism evidence="3 4">
    <name type="scientific">Buddleja alternifolia</name>
    <dbReference type="NCBI Taxonomy" id="168488"/>
    <lineage>
        <taxon>Eukaryota</taxon>
        <taxon>Viridiplantae</taxon>
        <taxon>Streptophyta</taxon>
        <taxon>Embryophyta</taxon>
        <taxon>Tracheophyta</taxon>
        <taxon>Spermatophyta</taxon>
        <taxon>Magnoliopsida</taxon>
        <taxon>eudicotyledons</taxon>
        <taxon>Gunneridae</taxon>
        <taxon>Pentapetalae</taxon>
        <taxon>asterids</taxon>
        <taxon>lamiids</taxon>
        <taxon>Lamiales</taxon>
        <taxon>Scrophulariaceae</taxon>
        <taxon>Buddlejeae</taxon>
        <taxon>Buddleja</taxon>
    </lineage>
</organism>
<feature type="compositionally biased region" description="Acidic residues" evidence="1">
    <location>
        <begin position="662"/>
        <end position="693"/>
    </location>
</feature>
<feature type="region of interest" description="Disordered" evidence="1">
    <location>
        <begin position="28"/>
        <end position="166"/>
    </location>
</feature>
<dbReference type="InterPro" id="IPR001005">
    <property type="entry name" value="SANT/Myb"/>
</dbReference>
<dbReference type="Gene3D" id="1.10.10.60">
    <property type="entry name" value="Homeodomain-like"/>
    <property type="match status" value="1"/>
</dbReference>
<gene>
    <name evidence="3" type="ORF">BUALT_Bualt06G0034600</name>
</gene>
<feature type="region of interest" description="Disordered" evidence="1">
    <location>
        <begin position="505"/>
        <end position="549"/>
    </location>
</feature>
<dbReference type="GO" id="GO:0001156">
    <property type="term" value="F:TFIIIC-class transcription factor complex binding"/>
    <property type="evidence" value="ECO:0007669"/>
    <property type="project" value="TreeGrafter"/>
</dbReference>
<reference evidence="3" key="1">
    <citation type="submission" date="2019-10" db="EMBL/GenBank/DDBJ databases">
        <authorList>
            <person name="Zhang R."/>
            <person name="Pan Y."/>
            <person name="Wang J."/>
            <person name="Ma R."/>
            <person name="Yu S."/>
        </authorList>
    </citation>
    <scope>NUCLEOTIDE SEQUENCE</scope>
    <source>
        <strain evidence="3">LA-IB0</strain>
        <tissue evidence="3">Leaf</tissue>
    </source>
</reference>
<feature type="compositionally biased region" description="Polar residues" evidence="1">
    <location>
        <begin position="345"/>
        <end position="363"/>
    </location>
</feature>
<evidence type="ECO:0000313" key="3">
    <source>
        <dbReference type="EMBL" id="KAG8380620.1"/>
    </source>
</evidence>
<accession>A0AAV6XN71</accession>
<feature type="region of interest" description="Disordered" evidence="1">
    <location>
        <begin position="648"/>
        <end position="722"/>
    </location>
</feature>
<feature type="domain" description="Myb-like" evidence="2">
    <location>
        <begin position="569"/>
        <end position="617"/>
    </location>
</feature>
<feature type="region of interest" description="Disordered" evidence="1">
    <location>
        <begin position="333"/>
        <end position="485"/>
    </location>
</feature>
<dbReference type="SUPFAM" id="SSF46689">
    <property type="entry name" value="Homeodomain-like"/>
    <property type="match status" value="1"/>
</dbReference>
<proteinExistence type="predicted"/>
<feature type="compositionally biased region" description="Basic and acidic residues" evidence="1">
    <location>
        <begin position="648"/>
        <end position="659"/>
    </location>
</feature>
<feature type="compositionally biased region" description="Basic residues" evidence="1">
    <location>
        <begin position="463"/>
        <end position="474"/>
    </location>
</feature>
<dbReference type="EMBL" id="WHWC01000006">
    <property type="protein sequence ID" value="KAG8380620.1"/>
    <property type="molecule type" value="Genomic_DNA"/>
</dbReference>
<comment type="caution">
    <text evidence="3">The sequence shown here is derived from an EMBL/GenBank/DDBJ whole genome shotgun (WGS) entry which is preliminary data.</text>
</comment>
<dbReference type="Pfam" id="PF15963">
    <property type="entry name" value="Myb_DNA-bind_7"/>
    <property type="match status" value="1"/>
</dbReference>
<protein>
    <recommendedName>
        <fullName evidence="2">Myb-like domain-containing protein</fullName>
    </recommendedName>
</protein>
<dbReference type="InterPro" id="IPR039467">
    <property type="entry name" value="TFIIIB_B''_Myb"/>
</dbReference>
<dbReference type="GO" id="GO:0000126">
    <property type="term" value="C:transcription factor TFIIIB complex"/>
    <property type="evidence" value="ECO:0007669"/>
    <property type="project" value="TreeGrafter"/>
</dbReference>
<dbReference type="CDD" id="cd00167">
    <property type="entry name" value="SANT"/>
    <property type="match status" value="1"/>
</dbReference>